<dbReference type="EMBL" id="JAMXWF010000004">
    <property type="protein sequence ID" value="MDQ6406858.1"/>
    <property type="molecule type" value="Genomic_DNA"/>
</dbReference>
<dbReference type="GO" id="GO:0016747">
    <property type="term" value="F:acyltransferase activity, transferring groups other than amino-acyl groups"/>
    <property type="evidence" value="ECO:0007669"/>
    <property type="project" value="InterPro"/>
</dbReference>
<dbReference type="Proteomes" id="UP001209412">
    <property type="component" value="Unassembled WGS sequence"/>
</dbReference>
<name>A0AAP5B8S7_9BURK</name>
<evidence type="ECO:0000313" key="5">
    <source>
        <dbReference type="Proteomes" id="UP001242288"/>
    </source>
</evidence>
<dbReference type="PROSITE" id="PS51186">
    <property type="entry name" value="GNAT"/>
    <property type="match status" value="1"/>
</dbReference>
<feature type="domain" description="N-acetyltransferase" evidence="1">
    <location>
        <begin position="33"/>
        <end position="186"/>
    </location>
</feature>
<dbReference type="Pfam" id="PF13302">
    <property type="entry name" value="Acetyltransf_3"/>
    <property type="match status" value="1"/>
</dbReference>
<dbReference type="InterPro" id="IPR000182">
    <property type="entry name" value="GNAT_dom"/>
</dbReference>
<keyword evidence="4" id="KW-1185">Reference proteome</keyword>
<dbReference type="RefSeq" id="WP_266257045.1">
    <property type="nucleotide sequence ID" value="NZ_JAMXWF010000004.1"/>
</dbReference>
<dbReference type="Gene3D" id="3.40.630.30">
    <property type="match status" value="1"/>
</dbReference>
<dbReference type="AlphaFoldDB" id="A0AAP5B8S7"/>
<evidence type="ECO:0000313" key="3">
    <source>
        <dbReference type="EMBL" id="MDQ6406858.1"/>
    </source>
</evidence>
<gene>
    <name evidence="3" type="ORF">NIE36_06455</name>
    <name evidence="2" type="ORF">OSB80_06465</name>
</gene>
<proteinExistence type="predicted"/>
<dbReference type="SUPFAM" id="SSF55729">
    <property type="entry name" value="Acyl-CoA N-acyltransferases (Nat)"/>
    <property type="match status" value="1"/>
</dbReference>
<evidence type="ECO:0000313" key="4">
    <source>
        <dbReference type="Proteomes" id="UP001209412"/>
    </source>
</evidence>
<dbReference type="EMBL" id="JAPKHW010000004">
    <property type="protein sequence ID" value="MCX4145026.1"/>
    <property type="molecule type" value="Genomic_DNA"/>
</dbReference>
<dbReference type="InterPro" id="IPR016181">
    <property type="entry name" value="Acyl_CoA_acyltransferase"/>
</dbReference>
<evidence type="ECO:0000313" key="2">
    <source>
        <dbReference type="EMBL" id="MCX4145026.1"/>
    </source>
</evidence>
<evidence type="ECO:0000259" key="1">
    <source>
        <dbReference type="PROSITE" id="PS51186"/>
    </source>
</evidence>
<organism evidence="3 5">
    <name type="scientific">Paraburkholderia madseniana</name>
    <dbReference type="NCBI Taxonomy" id="2599607"/>
    <lineage>
        <taxon>Bacteria</taxon>
        <taxon>Pseudomonadati</taxon>
        <taxon>Pseudomonadota</taxon>
        <taxon>Betaproteobacteria</taxon>
        <taxon>Burkholderiales</taxon>
        <taxon>Burkholderiaceae</taxon>
        <taxon>Paraburkholderia</taxon>
    </lineage>
</organism>
<protein>
    <submittedName>
        <fullName evidence="3">GNAT family N-acetyltransferase</fullName>
    </submittedName>
</protein>
<comment type="caution">
    <text evidence="3">The sequence shown here is derived from an EMBL/GenBank/DDBJ whole genome shotgun (WGS) entry which is preliminary data.</text>
</comment>
<dbReference type="Proteomes" id="UP001242288">
    <property type="component" value="Unassembled WGS sequence"/>
</dbReference>
<sequence>MTDTEHYPHRGTGVDTSAGIERRRWQMIDGTWVLLRPIEPGDFELERNFADGLSRSTRYMRLMSGRWPSDDEIYRWTHIDRQREGALIATISVDGREQQIGVARYVVDLGKSEAELAIVISDAWHGKGLGICLLSSLIDLAKQSGVRRLYGTTLSENNAMIGLGRRLGFMLSYETGAEAITKLSRDLHSRD</sequence>
<reference evidence="3" key="1">
    <citation type="submission" date="2022-06" db="EMBL/GenBank/DDBJ databases">
        <title>PHB producers.</title>
        <authorList>
            <person name="Besaury L."/>
        </authorList>
    </citation>
    <scope>NUCLEOTIDE SEQUENCE</scope>
    <source>
        <strain evidence="3 4">SEWS6</strain>
    </source>
</reference>
<accession>A0AAP5B8S7</accession>